<dbReference type="Pfam" id="PF13439">
    <property type="entry name" value="Glyco_transf_4"/>
    <property type="match status" value="1"/>
</dbReference>
<evidence type="ECO:0000313" key="3">
    <source>
        <dbReference type="EMBL" id="NLV08386.1"/>
    </source>
</evidence>
<evidence type="ECO:0000259" key="2">
    <source>
        <dbReference type="Pfam" id="PF13439"/>
    </source>
</evidence>
<dbReference type="Gene3D" id="3.40.50.2000">
    <property type="entry name" value="Glycogen Phosphorylase B"/>
    <property type="match status" value="2"/>
</dbReference>
<dbReference type="Pfam" id="PF00534">
    <property type="entry name" value="Glycos_transf_1"/>
    <property type="match status" value="1"/>
</dbReference>
<sequence length="376" mass="42011">MRIAFVIDSLYPWELGGAHKRVWEIGKRLADNHDVHVFGMKYWDGPNTIKKDGMTYHGVCEKQELYEDGKRSLTQPLVYSASLFRPLFARDFDVIDCQKSSYFHFFPSKAYSSVSDTALVGTFTEIWGDYWYEYLGKKGIFGKLIERIALTLPDHIITISEKNVVDLEEWGISTSNVTVIPDGIGFEEIDSVPAAEKSFDVLYAGRLVEHKNVDLLLDAITLLRKTEGQQITCGIIGDGPDMEALQQQAKTNGITDAVEFVGFLEDINDVYGYMKSSDVFVLPSSREGAGLVTLEANACGVPSITTRHENNAATEVVENGVNGYISEMDVDDLAQTIRMALTQSSELRETSIAYAKQYEWDSIAEDTLAVYKEAIN</sequence>
<dbReference type="RefSeq" id="WP_170092421.1">
    <property type="nucleotide sequence ID" value="NZ_WOYG01000001.1"/>
</dbReference>
<comment type="caution">
    <text evidence="3">The sequence shown here is derived from an EMBL/GenBank/DDBJ whole genome shotgun (WGS) entry which is preliminary data.</text>
</comment>
<dbReference type="OrthoDB" id="132546at2157"/>
<dbReference type="PANTHER" id="PTHR45947">
    <property type="entry name" value="SULFOQUINOVOSYL TRANSFERASE SQD2"/>
    <property type="match status" value="1"/>
</dbReference>
<gene>
    <name evidence="3" type="ORF">GOC74_00355</name>
</gene>
<dbReference type="AlphaFoldDB" id="A0A847U706"/>
<feature type="domain" description="Glycosyl transferase family 1" evidence="1">
    <location>
        <begin position="189"/>
        <end position="357"/>
    </location>
</feature>
<dbReference type="CDD" id="cd03801">
    <property type="entry name" value="GT4_PimA-like"/>
    <property type="match status" value="1"/>
</dbReference>
<feature type="domain" description="Glycosyltransferase subfamily 4-like N-terminal" evidence="2">
    <location>
        <begin position="16"/>
        <end position="184"/>
    </location>
</feature>
<evidence type="ECO:0000259" key="1">
    <source>
        <dbReference type="Pfam" id="PF00534"/>
    </source>
</evidence>
<evidence type="ECO:0000313" key="4">
    <source>
        <dbReference type="Proteomes" id="UP000608662"/>
    </source>
</evidence>
<dbReference type="InterPro" id="IPR050194">
    <property type="entry name" value="Glycosyltransferase_grp1"/>
</dbReference>
<dbReference type="SUPFAM" id="SSF53756">
    <property type="entry name" value="UDP-Glycosyltransferase/glycogen phosphorylase"/>
    <property type="match status" value="1"/>
</dbReference>
<dbReference type="Proteomes" id="UP000608662">
    <property type="component" value="Unassembled WGS sequence"/>
</dbReference>
<reference evidence="3" key="1">
    <citation type="submission" date="2019-12" db="EMBL/GenBank/DDBJ databases">
        <title>Whole-genome sequence of Halomicrobium mukohataei pws1.</title>
        <authorList>
            <person name="Verma D.K."/>
            <person name="Gopal K."/>
            <person name="Prasad E.S."/>
        </authorList>
    </citation>
    <scope>NUCLEOTIDE SEQUENCE</scope>
    <source>
        <strain evidence="3">Pws1</strain>
    </source>
</reference>
<name>A0A847U706_9EURY</name>
<dbReference type="PANTHER" id="PTHR45947:SF3">
    <property type="entry name" value="SULFOQUINOVOSYL TRANSFERASE SQD2"/>
    <property type="match status" value="1"/>
</dbReference>
<protein>
    <submittedName>
        <fullName evidence="3">Glycosyltransferase</fullName>
    </submittedName>
</protein>
<dbReference type="InterPro" id="IPR001296">
    <property type="entry name" value="Glyco_trans_1"/>
</dbReference>
<dbReference type="GO" id="GO:0016757">
    <property type="term" value="F:glycosyltransferase activity"/>
    <property type="evidence" value="ECO:0007669"/>
    <property type="project" value="InterPro"/>
</dbReference>
<accession>A0A847U706</accession>
<keyword evidence="3" id="KW-0808">Transferase</keyword>
<organism evidence="3 4">
    <name type="scientific">Halomicrobium mukohataei</name>
    <dbReference type="NCBI Taxonomy" id="57705"/>
    <lineage>
        <taxon>Archaea</taxon>
        <taxon>Methanobacteriati</taxon>
        <taxon>Methanobacteriota</taxon>
        <taxon>Stenosarchaea group</taxon>
        <taxon>Halobacteria</taxon>
        <taxon>Halobacteriales</taxon>
        <taxon>Haloarculaceae</taxon>
        <taxon>Halomicrobium</taxon>
    </lineage>
</organism>
<dbReference type="InterPro" id="IPR028098">
    <property type="entry name" value="Glyco_trans_4-like_N"/>
</dbReference>
<proteinExistence type="predicted"/>
<dbReference type="EMBL" id="WOYG01000001">
    <property type="protein sequence ID" value="NLV08386.1"/>
    <property type="molecule type" value="Genomic_DNA"/>
</dbReference>